<dbReference type="Proteomes" id="UP000199379">
    <property type="component" value="Unassembled WGS sequence"/>
</dbReference>
<accession>A0A1H7D2T4</accession>
<dbReference type="InterPro" id="IPR022337">
    <property type="entry name" value="Inositol_monophosphatase_SuhB"/>
</dbReference>
<dbReference type="GO" id="GO:0046872">
    <property type="term" value="F:metal ion binding"/>
    <property type="evidence" value="ECO:0007669"/>
    <property type="project" value="UniProtKB-KW"/>
</dbReference>
<dbReference type="InterPro" id="IPR000760">
    <property type="entry name" value="Inositol_monophosphatase-like"/>
</dbReference>
<dbReference type="STRING" id="1227549.SAMN05444007_109166"/>
<organism evidence="10 11">
    <name type="scientific">Cribrihabitans marinus</name>
    <dbReference type="NCBI Taxonomy" id="1227549"/>
    <lineage>
        <taxon>Bacteria</taxon>
        <taxon>Pseudomonadati</taxon>
        <taxon>Pseudomonadota</taxon>
        <taxon>Alphaproteobacteria</taxon>
        <taxon>Rhodobacterales</taxon>
        <taxon>Paracoccaceae</taxon>
        <taxon>Cribrihabitans</taxon>
    </lineage>
</organism>
<dbReference type="GO" id="GO:0008934">
    <property type="term" value="F:inositol monophosphate 1-phosphatase activity"/>
    <property type="evidence" value="ECO:0007669"/>
    <property type="project" value="InterPro"/>
</dbReference>
<evidence type="ECO:0000256" key="6">
    <source>
        <dbReference type="ARBA" id="ARBA00022723"/>
    </source>
</evidence>
<sequence length="272" mass="29062">MQDIEPRADHAVTLCRSVGHRASAWFRDREALVVDKKGAQDWVSEADRGVERLIREGLARDWPDDGVFGEEHDPTPGTSGFSWVIDPIDGTTNFVNGIPAWTVVLAGVRNGRTEIGIIHDPSNDETFVALRGAGARLNGQPISVADKVPLDSGTVAVGYSNRVEASNIVPVVAELVSRGAMFHRNASGALSLAYVAAGRLLGYLEEHMNAWDCLAGQLLIREAGGCVEDQDADAMIAHGGRVIAGTPAVFDELKAIAVSAWPHEGQPTGRQP</sequence>
<gene>
    <name evidence="10" type="ORF">SAMN05444007_109166</name>
</gene>
<dbReference type="GO" id="GO:0006020">
    <property type="term" value="P:inositol metabolic process"/>
    <property type="evidence" value="ECO:0007669"/>
    <property type="project" value="TreeGrafter"/>
</dbReference>
<evidence type="ECO:0000256" key="1">
    <source>
        <dbReference type="ARBA" id="ARBA00001033"/>
    </source>
</evidence>
<dbReference type="SUPFAM" id="SSF56655">
    <property type="entry name" value="Carbohydrate phosphatase"/>
    <property type="match status" value="1"/>
</dbReference>
<proteinExistence type="inferred from homology"/>
<evidence type="ECO:0000256" key="7">
    <source>
        <dbReference type="ARBA" id="ARBA00022801"/>
    </source>
</evidence>
<feature type="binding site" evidence="9">
    <location>
        <position position="89"/>
    </location>
    <ligand>
        <name>Mg(2+)</name>
        <dbReference type="ChEBI" id="CHEBI:18420"/>
        <label>1</label>
        <note>catalytic</note>
    </ligand>
</feature>
<dbReference type="GO" id="GO:0007165">
    <property type="term" value="P:signal transduction"/>
    <property type="evidence" value="ECO:0007669"/>
    <property type="project" value="TreeGrafter"/>
</dbReference>
<evidence type="ECO:0000256" key="2">
    <source>
        <dbReference type="ARBA" id="ARBA00001946"/>
    </source>
</evidence>
<keyword evidence="6 9" id="KW-0479">Metal-binding</keyword>
<dbReference type="Gene3D" id="3.40.190.80">
    <property type="match status" value="1"/>
</dbReference>
<dbReference type="PRINTS" id="PR00377">
    <property type="entry name" value="IMPHPHTASES"/>
</dbReference>
<dbReference type="FunFam" id="3.30.540.10:FF:000003">
    <property type="entry name" value="Inositol-1-monophosphatase"/>
    <property type="match status" value="1"/>
</dbReference>
<dbReference type="PANTHER" id="PTHR20854:SF4">
    <property type="entry name" value="INOSITOL-1-MONOPHOSPHATASE-RELATED"/>
    <property type="match status" value="1"/>
</dbReference>
<comment type="cofactor">
    <cofactor evidence="2 9">
        <name>Mg(2+)</name>
        <dbReference type="ChEBI" id="CHEBI:18420"/>
    </cofactor>
</comment>
<dbReference type="EMBL" id="FNYD01000009">
    <property type="protein sequence ID" value="SEJ96036.1"/>
    <property type="molecule type" value="Genomic_DNA"/>
</dbReference>
<protein>
    <recommendedName>
        <fullName evidence="5">Inositol-1-monophosphatase</fullName>
        <ecNumber evidence="4">3.1.3.25</ecNumber>
    </recommendedName>
</protein>
<feature type="binding site" evidence="9">
    <location>
        <position position="212"/>
    </location>
    <ligand>
        <name>Mg(2+)</name>
        <dbReference type="ChEBI" id="CHEBI:18420"/>
        <label>1</label>
        <note>catalytic</note>
    </ligand>
</feature>
<feature type="binding site" evidence="9">
    <location>
        <position position="70"/>
    </location>
    <ligand>
        <name>Mg(2+)</name>
        <dbReference type="ChEBI" id="CHEBI:18420"/>
        <label>1</label>
        <note>catalytic</note>
    </ligand>
</feature>
<dbReference type="OrthoDB" id="9785695at2"/>
<keyword evidence="7" id="KW-0378">Hydrolase</keyword>
<dbReference type="Gene3D" id="3.30.540.10">
    <property type="entry name" value="Fructose-1,6-Bisphosphatase, subunit A, domain 1"/>
    <property type="match status" value="1"/>
</dbReference>
<dbReference type="RefSeq" id="WP_092369253.1">
    <property type="nucleotide sequence ID" value="NZ_BMGV01000009.1"/>
</dbReference>
<evidence type="ECO:0000313" key="11">
    <source>
        <dbReference type="Proteomes" id="UP000199379"/>
    </source>
</evidence>
<comment type="catalytic activity">
    <reaction evidence="1">
        <text>a myo-inositol phosphate + H2O = myo-inositol + phosphate</text>
        <dbReference type="Rhea" id="RHEA:24056"/>
        <dbReference type="ChEBI" id="CHEBI:15377"/>
        <dbReference type="ChEBI" id="CHEBI:17268"/>
        <dbReference type="ChEBI" id="CHEBI:43474"/>
        <dbReference type="ChEBI" id="CHEBI:84139"/>
        <dbReference type="EC" id="3.1.3.25"/>
    </reaction>
</comment>
<dbReference type="Pfam" id="PF00459">
    <property type="entry name" value="Inositol_P"/>
    <property type="match status" value="1"/>
</dbReference>
<evidence type="ECO:0000256" key="3">
    <source>
        <dbReference type="ARBA" id="ARBA00009759"/>
    </source>
</evidence>
<dbReference type="PRINTS" id="PR01959">
    <property type="entry name" value="SBIMPHPHTASE"/>
</dbReference>
<evidence type="ECO:0000313" key="10">
    <source>
        <dbReference type="EMBL" id="SEJ96036.1"/>
    </source>
</evidence>
<dbReference type="InterPro" id="IPR020583">
    <property type="entry name" value="Inositol_monoP_metal-BS"/>
</dbReference>
<dbReference type="PANTHER" id="PTHR20854">
    <property type="entry name" value="INOSITOL MONOPHOSPHATASE"/>
    <property type="match status" value="1"/>
</dbReference>
<comment type="similarity">
    <text evidence="3">Belongs to the inositol monophosphatase superfamily.</text>
</comment>
<keyword evidence="11" id="KW-1185">Reference proteome</keyword>
<evidence type="ECO:0000256" key="8">
    <source>
        <dbReference type="ARBA" id="ARBA00022842"/>
    </source>
</evidence>
<dbReference type="AlphaFoldDB" id="A0A1H7D2T4"/>
<evidence type="ECO:0000256" key="4">
    <source>
        <dbReference type="ARBA" id="ARBA00013106"/>
    </source>
</evidence>
<dbReference type="PROSITE" id="PS00629">
    <property type="entry name" value="IMP_1"/>
    <property type="match status" value="1"/>
</dbReference>
<keyword evidence="8 9" id="KW-0460">Magnesium</keyword>
<evidence type="ECO:0000256" key="5">
    <source>
        <dbReference type="ARBA" id="ARBA00019784"/>
    </source>
</evidence>
<dbReference type="EC" id="3.1.3.25" evidence="4"/>
<name>A0A1H7D2T4_9RHOB</name>
<feature type="binding site" evidence="9">
    <location>
        <position position="86"/>
    </location>
    <ligand>
        <name>Mg(2+)</name>
        <dbReference type="ChEBI" id="CHEBI:18420"/>
        <label>1</label>
        <note>catalytic</note>
    </ligand>
</feature>
<reference evidence="10 11" key="1">
    <citation type="submission" date="2016-10" db="EMBL/GenBank/DDBJ databases">
        <authorList>
            <person name="de Groot N.N."/>
        </authorList>
    </citation>
    <scope>NUCLEOTIDE SEQUENCE [LARGE SCALE GENOMIC DNA]</scope>
    <source>
        <strain evidence="10 11">DSM 29340</strain>
    </source>
</reference>
<feature type="binding site" evidence="9">
    <location>
        <position position="88"/>
    </location>
    <ligand>
        <name>Mg(2+)</name>
        <dbReference type="ChEBI" id="CHEBI:18420"/>
        <label>1</label>
        <note>catalytic</note>
    </ligand>
</feature>
<evidence type="ECO:0000256" key="9">
    <source>
        <dbReference type="PIRSR" id="PIRSR600760-2"/>
    </source>
</evidence>